<dbReference type="PANTHER" id="PTHR31900">
    <property type="entry name" value="F-BOX/RNI SUPERFAMILY PROTEIN-RELATED"/>
    <property type="match status" value="1"/>
</dbReference>
<dbReference type="InterPro" id="IPR050232">
    <property type="entry name" value="FBL13/AtMIF1-like"/>
</dbReference>
<dbReference type="Pfam" id="PF07723">
    <property type="entry name" value="LRR_2"/>
    <property type="match status" value="1"/>
</dbReference>
<dbReference type="Pfam" id="PF00646">
    <property type="entry name" value="F-box"/>
    <property type="match status" value="1"/>
</dbReference>
<dbReference type="Gene3D" id="3.80.10.10">
    <property type="entry name" value="Ribonuclease Inhibitor"/>
    <property type="match status" value="1"/>
</dbReference>
<feature type="domain" description="F-box" evidence="1">
    <location>
        <begin position="60"/>
        <end position="96"/>
    </location>
</feature>
<gene>
    <name evidence="2" type="ORF">RND71_024241</name>
</gene>
<dbReference type="SUPFAM" id="SSF81383">
    <property type="entry name" value="F-box domain"/>
    <property type="match status" value="1"/>
</dbReference>
<dbReference type="AlphaFoldDB" id="A0AAE1VCA6"/>
<dbReference type="PROSITE" id="PS50181">
    <property type="entry name" value="FBOX"/>
    <property type="match status" value="1"/>
</dbReference>
<dbReference type="InterPro" id="IPR001810">
    <property type="entry name" value="F-box_dom"/>
</dbReference>
<dbReference type="Proteomes" id="UP001291623">
    <property type="component" value="Unassembled WGS sequence"/>
</dbReference>
<dbReference type="CDD" id="cd22160">
    <property type="entry name" value="F-box_AtFBL13-like"/>
    <property type="match status" value="1"/>
</dbReference>
<dbReference type="Pfam" id="PF08387">
    <property type="entry name" value="FBD"/>
    <property type="match status" value="1"/>
</dbReference>
<name>A0AAE1VCA6_9SOLA</name>
<accession>A0AAE1VCA6</accession>
<dbReference type="InterPro" id="IPR013101">
    <property type="entry name" value="LRR_PRU1-like"/>
</dbReference>
<dbReference type="EMBL" id="JAVYJV010000013">
    <property type="protein sequence ID" value="KAK4355270.1"/>
    <property type="molecule type" value="Genomic_DNA"/>
</dbReference>
<dbReference type="Gene3D" id="1.20.1280.50">
    <property type="match status" value="1"/>
</dbReference>
<organism evidence="2 3">
    <name type="scientific">Anisodus tanguticus</name>
    <dbReference type="NCBI Taxonomy" id="243964"/>
    <lineage>
        <taxon>Eukaryota</taxon>
        <taxon>Viridiplantae</taxon>
        <taxon>Streptophyta</taxon>
        <taxon>Embryophyta</taxon>
        <taxon>Tracheophyta</taxon>
        <taxon>Spermatophyta</taxon>
        <taxon>Magnoliopsida</taxon>
        <taxon>eudicotyledons</taxon>
        <taxon>Gunneridae</taxon>
        <taxon>Pentapetalae</taxon>
        <taxon>asterids</taxon>
        <taxon>lamiids</taxon>
        <taxon>Solanales</taxon>
        <taxon>Solanaceae</taxon>
        <taxon>Solanoideae</taxon>
        <taxon>Hyoscyameae</taxon>
        <taxon>Anisodus</taxon>
    </lineage>
</organism>
<comment type="caution">
    <text evidence="2">The sequence shown here is derived from an EMBL/GenBank/DDBJ whole genome shotgun (WGS) entry which is preliminary data.</text>
</comment>
<dbReference type="SUPFAM" id="SSF52058">
    <property type="entry name" value="L domain-like"/>
    <property type="match status" value="1"/>
</dbReference>
<dbReference type="InterPro" id="IPR006566">
    <property type="entry name" value="FBD"/>
</dbReference>
<evidence type="ECO:0000313" key="3">
    <source>
        <dbReference type="Proteomes" id="UP001291623"/>
    </source>
</evidence>
<protein>
    <recommendedName>
        <fullName evidence="1">F-box domain-containing protein</fullName>
    </recommendedName>
</protein>
<sequence>MEKRLYSLTKNEPWPNFRKKDHDARIVQDNVNPFHQPMCHTINSFKRKNALEVHKTYDGEDEISNLPDSILLHILSYLPTRDVVGTCILSTRWKKLWTCVENIDADDSFLYSSGVFDYPMKDTCFKHFVHRILQLREESDIKKFRLSCRVCFSASHVCSWISSVIRHNVQDLDLCLFVEEPFMLPQCLFSSKTLTSLKLEMNCVLELPTCTFFPFLRTLHLCLVTFRDDSSTQRLFSGCPMLQELAILDCEWMNLKQVAISISSLKSLIIDDLPFFGSTDDLNGCEIKIDAASLSFLKYSGYLSNEICLYNLSPSVNASIHIPILYEKRNQIAFRAVKLFRGLHKINAAKISSRAIESLFIADMEIDRLPVFYNLTHLELSMELENHTIGPLKELLQCLPKLQSLHFSEGFDPCMHICEDDWNLRSVPPSFLSSLKTVKYSNFHGYHTEIYFLRNFLEIAIVLEKMNIVCSEPFGDPKKQKEVKDQLRSRHGGSVSCAIKFILQQAVSLQALAVDMEDCWL</sequence>
<dbReference type="InterPro" id="IPR053781">
    <property type="entry name" value="F-box_AtFBL13-like"/>
</dbReference>
<reference evidence="2" key="1">
    <citation type="submission" date="2023-12" db="EMBL/GenBank/DDBJ databases">
        <title>Genome assembly of Anisodus tanguticus.</title>
        <authorList>
            <person name="Wang Y.-J."/>
        </authorList>
    </citation>
    <scope>NUCLEOTIDE SEQUENCE</scope>
    <source>
        <strain evidence="2">KB-2021</strain>
        <tissue evidence="2">Leaf</tissue>
    </source>
</reference>
<dbReference type="PANTHER" id="PTHR31900:SF30">
    <property type="entry name" value="SUPERFAMILY PROTEIN, PUTATIVE-RELATED"/>
    <property type="match status" value="1"/>
</dbReference>
<evidence type="ECO:0000259" key="1">
    <source>
        <dbReference type="PROSITE" id="PS50181"/>
    </source>
</evidence>
<evidence type="ECO:0000313" key="2">
    <source>
        <dbReference type="EMBL" id="KAK4355270.1"/>
    </source>
</evidence>
<dbReference type="SMART" id="SM00579">
    <property type="entry name" value="FBD"/>
    <property type="match status" value="1"/>
</dbReference>
<proteinExistence type="predicted"/>
<dbReference type="InterPro" id="IPR036047">
    <property type="entry name" value="F-box-like_dom_sf"/>
</dbReference>
<dbReference type="InterPro" id="IPR032675">
    <property type="entry name" value="LRR_dom_sf"/>
</dbReference>
<keyword evidence="3" id="KW-1185">Reference proteome</keyword>